<organism evidence="1 2">
    <name type="scientific">Seminavis robusta</name>
    <dbReference type="NCBI Taxonomy" id="568900"/>
    <lineage>
        <taxon>Eukaryota</taxon>
        <taxon>Sar</taxon>
        <taxon>Stramenopiles</taxon>
        <taxon>Ochrophyta</taxon>
        <taxon>Bacillariophyta</taxon>
        <taxon>Bacillariophyceae</taxon>
        <taxon>Bacillariophycidae</taxon>
        <taxon>Naviculales</taxon>
        <taxon>Naviculaceae</taxon>
        <taxon>Seminavis</taxon>
    </lineage>
</organism>
<name>A0A9N8E2S8_9STRA</name>
<gene>
    <name evidence="1" type="ORF">SEMRO_591_G172040.1</name>
</gene>
<comment type="caution">
    <text evidence="1">The sequence shown here is derived from an EMBL/GenBank/DDBJ whole genome shotgun (WGS) entry which is preliminary data.</text>
</comment>
<protein>
    <submittedName>
        <fullName evidence="1">Uncharacterized protein</fullName>
    </submittedName>
</protein>
<proteinExistence type="predicted"/>
<dbReference type="Proteomes" id="UP001153069">
    <property type="component" value="Unassembled WGS sequence"/>
</dbReference>
<dbReference type="AlphaFoldDB" id="A0A9N8E2S8"/>
<keyword evidence="2" id="KW-1185">Reference proteome</keyword>
<evidence type="ECO:0000313" key="1">
    <source>
        <dbReference type="EMBL" id="CAB9513438.1"/>
    </source>
</evidence>
<dbReference type="EMBL" id="CAICTM010000590">
    <property type="protein sequence ID" value="CAB9513438.1"/>
    <property type="molecule type" value="Genomic_DNA"/>
</dbReference>
<reference evidence="1" key="1">
    <citation type="submission" date="2020-06" db="EMBL/GenBank/DDBJ databases">
        <authorList>
            <consortium name="Plant Systems Biology data submission"/>
        </authorList>
    </citation>
    <scope>NUCLEOTIDE SEQUENCE</scope>
    <source>
        <strain evidence="1">D6</strain>
    </source>
</reference>
<accession>A0A9N8E2S8</accession>
<evidence type="ECO:0000313" key="2">
    <source>
        <dbReference type="Proteomes" id="UP001153069"/>
    </source>
</evidence>
<sequence length="325" mass="35112">MMIRFVCLLSLAEAFTTQYATPATHAMKTIKPIKTTQLWMSTTEDFSTSTSTTDSTTSNLNEDKFLSDLNTMEMELPGMLSSTAQDDTSRDIQGESIWDRATLRLNALATKGRALQQNYAIEISELQQKTPWQDFPERVPLSNAAVWREEGQVPVEATTGATTTQVTTTSESSTEGSAGWGLAMVVGAAAAFAVVQPDTVTSLLNQVNLDVDVASLTAGVSSAIEEAQQAIQNIDLSVDIDMDIDMSAPLQAVQTQVEAIQVGLAAQTDAIKDVVGEYPTMVMAQWQEFTQNLQQATATGVDGIKAFQETATTQFDLADLEFPSQ</sequence>